<sequence>MTEVTRVPLQPIAKGSLAKLWIGVIVAVLIAAGLAWAAQPKGVSLDTLAEGTGATPEEGQVVFVDYVGTLPDGSEFDRSQPLPIPESIVPRGTPILVEEGAAIPGFIEGLKQVRKGGKYKLFIPADQAYGAEPPEGSPIPADSDLTFEIEVVDILDRADVEQRFAAAQQYMMAQQQGAGEGEGAPAPVPAPAQ</sequence>
<dbReference type="AlphaFoldDB" id="A0A6I4U746"/>
<evidence type="ECO:0000256" key="2">
    <source>
        <dbReference type="ARBA" id="ARBA00006577"/>
    </source>
</evidence>
<evidence type="ECO:0000313" key="10">
    <source>
        <dbReference type="Proteomes" id="UP000429229"/>
    </source>
</evidence>
<evidence type="ECO:0000259" key="8">
    <source>
        <dbReference type="PROSITE" id="PS50059"/>
    </source>
</evidence>
<evidence type="ECO:0000256" key="5">
    <source>
        <dbReference type="PROSITE-ProRule" id="PRU00277"/>
    </source>
</evidence>
<organism evidence="9 10">
    <name type="scientific">Alteriqipengyuania halimionae</name>
    <dbReference type="NCBI Taxonomy" id="1926630"/>
    <lineage>
        <taxon>Bacteria</taxon>
        <taxon>Pseudomonadati</taxon>
        <taxon>Pseudomonadota</taxon>
        <taxon>Alphaproteobacteria</taxon>
        <taxon>Sphingomonadales</taxon>
        <taxon>Erythrobacteraceae</taxon>
        <taxon>Alteriqipengyuania</taxon>
    </lineage>
</organism>
<dbReference type="PROSITE" id="PS50059">
    <property type="entry name" value="FKBP_PPIASE"/>
    <property type="match status" value="1"/>
</dbReference>
<dbReference type="Gene3D" id="3.10.50.40">
    <property type="match status" value="1"/>
</dbReference>
<evidence type="ECO:0000256" key="3">
    <source>
        <dbReference type="ARBA" id="ARBA00023110"/>
    </source>
</evidence>
<feature type="transmembrane region" description="Helical" evidence="7">
    <location>
        <begin position="20"/>
        <end position="38"/>
    </location>
</feature>
<evidence type="ECO:0000256" key="6">
    <source>
        <dbReference type="RuleBase" id="RU003915"/>
    </source>
</evidence>
<keyword evidence="7" id="KW-0472">Membrane</keyword>
<evidence type="ECO:0000313" key="9">
    <source>
        <dbReference type="EMBL" id="MXP10211.1"/>
    </source>
</evidence>
<dbReference type="PANTHER" id="PTHR43811:SF19">
    <property type="entry name" value="39 KDA FK506-BINDING NUCLEAR PROTEIN"/>
    <property type="match status" value="1"/>
</dbReference>
<dbReference type="InterPro" id="IPR046357">
    <property type="entry name" value="PPIase_dom_sf"/>
</dbReference>
<dbReference type="EMBL" id="WTYR01000001">
    <property type="protein sequence ID" value="MXP10211.1"/>
    <property type="molecule type" value="Genomic_DNA"/>
</dbReference>
<keyword evidence="7" id="KW-0812">Transmembrane</keyword>
<reference evidence="9 10" key="1">
    <citation type="submission" date="2019-12" db="EMBL/GenBank/DDBJ databases">
        <title>Genomic-based taxomic classification of the family Erythrobacteraceae.</title>
        <authorList>
            <person name="Xu L."/>
        </authorList>
    </citation>
    <scope>NUCLEOTIDE SEQUENCE [LARGE SCALE GENOMIC DNA]</scope>
    <source>
        <strain evidence="9 10">LMG 29519</strain>
    </source>
</reference>
<dbReference type="RefSeq" id="WP_160616839.1">
    <property type="nucleotide sequence ID" value="NZ_WTYR01000001.1"/>
</dbReference>
<protein>
    <recommendedName>
        <fullName evidence="6">Peptidyl-prolyl cis-trans isomerase</fullName>
        <ecNumber evidence="6">5.2.1.8</ecNumber>
    </recommendedName>
</protein>
<gene>
    <name evidence="9" type="ORF">GRI68_08460</name>
</gene>
<dbReference type="SUPFAM" id="SSF54534">
    <property type="entry name" value="FKBP-like"/>
    <property type="match status" value="1"/>
</dbReference>
<keyword evidence="4 5" id="KW-0413">Isomerase</keyword>
<feature type="domain" description="PPIase FKBP-type" evidence="8">
    <location>
        <begin position="59"/>
        <end position="155"/>
    </location>
</feature>
<evidence type="ECO:0000256" key="4">
    <source>
        <dbReference type="ARBA" id="ARBA00023235"/>
    </source>
</evidence>
<dbReference type="PANTHER" id="PTHR43811">
    <property type="entry name" value="FKBP-TYPE PEPTIDYL-PROLYL CIS-TRANS ISOMERASE FKPA"/>
    <property type="match status" value="1"/>
</dbReference>
<comment type="similarity">
    <text evidence="2 6">Belongs to the FKBP-type PPIase family.</text>
</comment>
<keyword evidence="3 5" id="KW-0697">Rotamase</keyword>
<name>A0A6I4U746_9SPHN</name>
<dbReference type="OrthoDB" id="9812109at2"/>
<accession>A0A6I4U746</accession>
<dbReference type="InterPro" id="IPR001179">
    <property type="entry name" value="PPIase_FKBP_dom"/>
</dbReference>
<keyword evidence="10" id="KW-1185">Reference proteome</keyword>
<evidence type="ECO:0000256" key="7">
    <source>
        <dbReference type="SAM" id="Phobius"/>
    </source>
</evidence>
<comment type="caution">
    <text evidence="9">The sequence shown here is derived from an EMBL/GenBank/DDBJ whole genome shotgun (WGS) entry which is preliminary data.</text>
</comment>
<dbReference type="EC" id="5.2.1.8" evidence="6"/>
<dbReference type="Pfam" id="PF00254">
    <property type="entry name" value="FKBP_C"/>
    <property type="match status" value="1"/>
</dbReference>
<keyword evidence="7" id="KW-1133">Transmembrane helix</keyword>
<evidence type="ECO:0000256" key="1">
    <source>
        <dbReference type="ARBA" id="ARBA00000971"/>
    </source>
</evidence>
<proteinExistence type="inferred from homology"/>
<dbReference type="Proteomes" id="UP000429229">
    <property type="component" value="Unassembled WGS sequence"/>
</dbReference>
<comment type="catalytic activity">
    <reaction evidence="1 5 6">
        <text>[protein]-peptidylproline (omega=180) = [protein]-peptidylproline (omega=0)</text>
        <dbReference type="Rhea" id="RHEA:16237"/>
        <dbReference type="Rhea" id="RHEA-COMP:10747"/>
        <dbReference type="Rhea" id="RHEA-COMP:10748"/>
        <dbReference type="ChEBI" id="CHEBI:83833"/>
        <dbReference type="ChEBI" id="CHEBI:83834"/>
        <dbReference type="EC" id="5.2.1.8"/>
    </reaction>
</comment>
<dbReference type="GO" id="GO:0003755">
    <property type="term" value="F:peptidyl-prolyl cis-trans isomerase activity"/>
    <property type="evidence" value="ECO:0007669"/>
    <property type="project" value="UniProtKB-UniRule"/>
</dbReference>